<keyword evidence="1" id="KW-1133">Transmembrane helix</keyword>
<evidence type="ECO:0000313" key="2">
    <source>
        <dbReference type="EMBL" id="KAE8166875.1"/>
    </source>
</evidence>
<proteinExistence type="predicted"/>
<organism evidence="2 3">
    <name type="scientific">Aspergillus tamarii</name>
    <dbReference type="NCBI Taxonomy" id="41984"/>
    <lineage>
        <taxon>Eukaryota</taxon>
        <taxon>Fungi</taxon>
        <taxon>Dikarya</taxon>
        <taxon>Ascomycota</taxon>
        <taxon>Pezizomycotina</taxon>
        <taxon>Eurotiomycetes</taxon>
        <taxon>Eurotiomycetidae</taxon>
        <taxon>Eurotiales</taxon>
        <taxon>Aspergillaceae</taxon>
        <taxon>Aspergillus</taxon>
        <taxon>Aspergillus subgen. Circumdati</taxon>
    </lineage>
</organism>
<gene>
    <name evidence="2" type="ORF">BDV40DRAFT_225578</name>
</gene>
<feature type="transmembrane region" description="Helical" evidence="1">
    <location>
        <begin position="26"/>
        <end position="48"/>
    </location>
</feature>
<dbReference type="EMBL" id="ML738592">
    <property type="protein sequence ID" value="KAE8166875.1"/>
    <property type="molecule type" value="Genomic_DNA"/>
</dbReference>
<sequence>MMLVQWIGPGDDIISLSIRSGYKASMLIIVFTILSLDELLYICVSLFFRSCVVRGRQADKMDSGHKINQYPLLVYLLELLG</sequence>
<dbReference type="Proteomes" id="UP000326950">
    <property type="component" value="Unassembled WGS sequence"/>
</dbReference>
<protein>
    <submittedName>
        <fullName evidence="2">Uncharacterized protein</fullName>
    </submittedName>
</protein>
<dbReference type="AlphaFoldDB" id="A0A5N6V786"/>
<keyword evidence="3" id="KW-1185">Reference proteome</keyword>
<name>A0A5N6V786_ASPTM</name>
<accession>A0A5N6V786</accession>
<keyword evidence="1" id="KW-0812">Transmembrane</keyword>
<reference evidence="2 3" key="1">
    <citation type="submission" date="2019-04" db="EMBL/GenBank/DDBJ databases">
        <title>Friends and foes A comparative genomics study of 23 Aspergillus species from section Flavi.</title>
        <authorList>
            <consortium name="DOE Joint Genome Institute"/>
            <person name="Kjaerbolling I."/>
            <person name="Vesth T."/>
            <person name="Frisvad J.C."/>
            <person name="Nybo J.L."/>
            <person name="Theobald S."/>
            <person name="Kildgaard S."/>
            <person name="Isbrandt T."/>
            <person name="Kuo A."/>
            <person name="Sato A."/>
            <person name="Lyhne E.K."/>
            <person name="Kogle M.E."/>
            <person name="Wiebenga A."/>
            <person name="Kun R.S."/>
            <person name="Lubbers R.J."/>
            <person name="Makela M.R."/>
            <person name="Barry K."/>
            <person name="Chovatia M."/>
            <person name="Clum A."/>
            <person name="Daum C."/>
            <person name="Haridas S."/>
            <person name="He G."/>
            <person name="LaButti K."/>
            <person name="Lipzen A."/>
            <person name="Mondo S."/>
            <person name="Riley R."/>
            <person name="Salamov A."/>
            <person name="Simmons B.A."/>
            <person name="Magnuson J.K."/>
            <person name="Henrissat B."/>
            <person name="Mortensen U.H."/>
            <person name="Larsen T.O."/>
            <person name="Devries R.P."/>
            <person name="Grigoriev I.V."/>
            <person name="Machida M."/>
            <person name="Baker S.E."/>
            <person name="Andersen M.R."/>
        </authorList>
    </citation>
    <scope>NUCLEOTIDE SEQUENCE [LARGE SCALE GENOMIC DNA]</scope>
    <source>
        <strain evidence="2 3">CBS 117626</strain>
    </source>
</reference>
<keyword evidence="1" id="KW-0472">Membrane</keyword>
<evidence type="ECO:0000313" key="3">
    <source>
        <dbReference type="Proteomes" id="UP000326950"/>
    </source>
</evidence>
<evidence type="ECO:0000256" key="1">
    <source>
        <dbReference type="SAM" id="Phobius"/>
    </source>
</evidence>